<proteinExistence type="predicted"/>
<dbReference type="OrthoDB" id="6984242at2"/>
<sequence length="138" mass="16677">MLKDPFLNEPFDPSLTWFIGAFDVYDREQDLGIKLEKYDPNNKADREELIKRYALSLSYLSYRHKYVLIENLKSKLDDEGYDFRNLFEIRENDAGSWPRAEWYDLDDPKNFLRDIYFLAQDAWKDDLQKASREDQSTW</sequence>
<accession>A0A0R3ABY5</accession>
<evidence type="ECO:0000313" key="1">
    <source>
        <dbReference type="EMBL" id="SDT94912.1"/>
    </source>
</evidence>
<evidence type="ECO:0000313" key="2">
    <source>
        <dbReference type="Proteomes" id="UP000183653"/>
    </source>
</evidence>
<keyword evidence="2" id="KW-1185">Reference proteome</keyword>
<dbReference type="AlphaFoldDB" id="A0A0R3ABY5"/>
<reference evidence="1 2" key="1">
    <citation type="submission" date="2016-10" db="EMBL/GenBank/DDBJ databases">
        <authorList>
            <person name="Varghese N."/>
            <person name="Submissions S."/>
        </authorList>
    </citation>
    <scope>NUCLEOTIDE SEQUENCE [LARGE SCALE GENOMIC DNA]</scope>
    <source>
        <strain evidence="1 2">BS2775</strain>
    </source>
</reference>
<protein>
    <submittedName>
        <fullName evidence="1">Uncharacterized protein</fullName>
    </submittedName>
</protein>
<gene>
    <name evidence="1" type="ORF">SAMN04490197_1286</name>
</gene>
<dbReference type="RefSeq" id="WP_057721874.1">
    <property type="nucleotide sequence ID" value="NZ_CP027724.1"/>
</dbReference>
<dbReference type="Proteomes" id="UP000183653">
    <property type="component" value="Chromosome I"/>
</dbReference>
<name>A0A0R3ABY5_9PSED</name>
<dbReference type="EMBL" id="LT629782">
    <property type="protein sequence ID" value="SDT94912.1"/>
    <property type="molecule type" value="Genomic_DNA"/>
</dbReference>
<organism evidence="1 2">
    <name type="scientific">Pseudomonas orientalis</name>
    <dbReference type="NCBI Taxonomy" id="76758"/>
    <lineage>
        <taxon>Bacteria</taxon>
        <taxon>Pseudomonadati</taxon>
        <taxon>Pseudomonadota</taxon>
        <taxon>Gammaproteobacteria</taxon>
        <taxon>Pseudomonadales</taxon>
        <taxon>Pseudomonadaceae</taxon>
        <taxon>Pseudomonas</taxon>
    </lineage>
</organism>